<evidence type="ECO:0000313" key="1">
    <source>
        <dbReference type="EMBL" id="SNS70625.1"/>
    </source>
</evidence>
<protein>
    <submittedName>
        <fullName evidence="1">Uncharacterized protein</fullName>
    </submittedName>
</protein>
<dbReference type="Proteomes" id="UP000198282">
    <property type="component" value="Unassembled WGS sequence"/>
</dbReference>
<dbReference type="EMBL" id="FZOD01000014">
    <property type="protein sequence ID" value="SNS70625.1"/>
    <property type="molecule type" value="Genomic_DNA"/>
</dbReference>
<dbReference type="RefSeq" id="WP_275937178.1">
    <property type="nucleotide sequence ID" value="NZ_FZOD01000014.1"/>
</dbReference>
<reference evidence="1 2" key="1">
    <citation type="submission" date="2017-06" db="EMBL/GenBank/DDBJ databases">
        <authorList>
            <person name="Kim H.J."/>
            <person name="Triplett B.A."/>
        </authorList>
    </citation>
    <scope>NUCLEOTIDE SEQUENCE [LARGE SCALE GENOMIC DNA]</scope>
    <source>
        <strain evidence="1 2">CGMCC 4.2132</strain>
    </source>
</reference>
<keyword evidence="2" id="KW-1185">Reference proteome</keyword>
<evidence type="ECO:0000313" key="2">
    <source>
        <dbReference type="Proteomes" id="UP000198282"/>
    </source>
</evidence>
<dbReference type="AlphaFoldDB" id="A0A239GP28"/>
<name>A0A239GP28_9ACTN</name>
<organism evidence="1 2">
    <name type="scientific">Streptosporangium subroseum</name>
    <dbReference type="NCBI Taxonomy" id="106412"/>
    <lineage>
        <taxon>Bacteria</taxon>
        <taxon>Bacillati</taxon>
        <taxon>Actinomycetota</taxon>
        <taxon>Actinomycetes</taxon>
        <taxon>Streptosporangiales</taxon>
        <taxon>Streptosporangiaceae</taxon>
        <taxon>Streptosporangium</taxon>
    </lineage>
</organism>
<gene>
    <name evidence="1" type="ORF">SAMN05216276_101477</name>
</gene>
<proteinExistence type="predicted"/>
<accession>A0A239GP28</accession>
<sequence>MVNDSTSRSEFDMVSDPASWSGLGVVDGAVGEVRVARVADEEG</sequence>